<feature type="region of interest" description="Disordered" evidence="5">
    <location>
        <begin position="1"/>
        <end position="20"/>
    </location>
</feature>
<evidence type="ECO:0000256" key="3">
    <source>
        <dbReference type="ARBA" id="ARBA00023163"/>
    </source>
</evidence>
<keyword evidence="2 4" id="KW-0238">DNA-binding</keyword>
<evidence type="ECO:0000256" key="4">
    <source>
        <dbReference type="PROSITE-ProRule" id="PRU00335"/>
    </source>
</evidence>
<dbReference type="InterPro" id="IPR036271">
    <property type="entry name" value="Tet_transcr_reg_TetR-rel_C_sf"/>
</dbReference>
<dbReference type="RefSeq" id="WP_167982378.1">
    <property type="nucleotide sequence ID" value="NZ_JAATEJ010000005.1"/>
</dbReference>
<evidence type="ECO:0000313" key="7">
    <source>
        <dbReference type="EMBL" id="NJP43498.1"/>
    </source>
</evidence>
<evidence type="ECO:0000256" key="2">
    <source>
        <dbReference type="ARBA" id="ARBA00023125"/>
    </source>
</evidence>
<feature type="domain" description="HTH tetR-type" evidence="6">
    <location>
        <begin position="18"/>
        <end position="78"/>
    </location>
</feature>
<keyword evidence="8" id="KW-1185">Reference proteome</keyword>
<dbReference type="InterPro" id="IPR050109">
    <property type="entry name" value="HTH-type_TetR-like_transc_reg"/>
</dbReference>
<dbReference type="EMBL" id="JAATEJ010000005">
    <property type="protein sequence ID" value="NJP43498.1"/>
    <property type="molecule type" value="Genomic_DNA"/>
</dbReference>
<dbReference type="Pfam" id="PF00440">
    <property type="entry name" value="TetR_N"/>
    <property type="match status" value="1"/>
</dbReference>
<protein>
    <submittedName>
        <fullName evidence="7">TetR/AcrR family transcriptional regulator</fullName>
    </submittedName>
</protein>
<proteinExistence type="predicted"/>
<dbReference type="InterPro" id="IPR023772">
    <property type="entry name" value="DNA-bd_HTH_TetR-type_CS"/>
</dbReference>
<name>A0ABX0ZPC2_9ACTN</name>
<evidence type="ECO:0000313" key="8">
    <source>
        <dbReference type="Proteomes" id="UP000734511"/>
    </source>
</evidence>
<dbReference type="Proteomes" id="UP000734511">
    <property type="component" value="Unassembled WGS sequence"/>
</dbReference>
<dbReference type="Gene3D" id="1.10.357.10">
    <property type="entry name" value="Tetracycline Repressor, domain 2"/>
    <property type="match status" value="1"/>
</dbReference>
<evidence type="ECO:0000256" key="5">
    <source>
        <dbReference type="SAM" id="MobiDB-lite"/>
    </source>
</evidence>
<reference evidence="7 8" key="1">
    <citation type="submission" date="2020-03" db="EMBL/GenBank/DDBJ databases">
        <title>WGS of actinomycetes isolated from Thailand.</title>
        <authorList>
            <person name="Thawai C."/>
        </authorList>
    </citation>
    <scope>NUCLEOTIDE SEQUENCE [LARGE SCALE GENOMIC DNA]</scope>
    <source>
        <strain evidence="7 8">PRB2-1</strain>
    </source>
</reference>
<gene>
    <name evidence="7" type="ORF">HCN08_08810</name>
</gene>
<accession>A0ABX0ZPC2</accession>
<dbReference type="SUPFAM" id="SSF48498">
    <property type="entry name" value="Tetracyclin repressor-like, C-terminal domain"/>
    <property type="match status" value="1"/>
</dbReference>
<feature type="compositionally biased region" description="Basic residues" evidence="5">
    <location>
        <begin position="1"/>
        <end position="12"/>
    </location>
</feature>
<organism evidence="7 8">
    <name type="scientific">Actinacidiphila epipremni</name>
    <dbReference type="NCBI Taxonomy" id="2053013"/>
    <lineage>
        <taxon>Bacteria</taxon>
        <taxon>Bacillati</taxon>
        <taxon>Actinomycetota</taxon>
        <taxon>Actinomycetes</taxon>
        <taxon>Kitasatosporales</taxon>
        <taxon>Streptomycetaceae</taxon>
        <taxon>Actinacidiphila</taxon>
    </lineage>
</organism>
<dbReference type="SUPFAM" id="SSF46689">
    <property type="entry name" value="Homeodomain-like"/>
    <property type="match status" value="1"/>
</dbReference>
<dbReference type="PRINTS" id="PR00455">
    <property type="entry name" value="HTHTETR"/>
</dbReference>
<keyword evidence="1" id="KW-0805">Transcription regulation</keyword>
<feature type="DNA-binding region" description="H-T-H motif" evidence="4">
    <location>
        <begin position="41"/>
        <end position="60"/>
    </location>
</feature>
<keyword evidence="3" id="KW-0804">Transcription</keyword>
<dbReference type="PROSITE" id="PS50977">
    <property type="entry name" value="HTH_TETR_2"/>
    <property type="match status" value="1"/>
</dbReference>
<dbReference type="InterPro" id="IPR001647">
    <property type="entry name" value="HTH_TetR"/>
</dbReference>
<dbReference type="PROSITE" id="PS01081">
    <property type="entry name" value="HTH_TETR_1"/>
    <property type="match status" value="1"/>
</dbReference>
<evidence type="ECO:0000259" key="6">
    <source>
        <dbReference type="PROSITE" id="PS50977"/>
    </source>
</evidence>
<dbReference type="InterPro" id="IPR009057">
    <property type="entry name" value="Homeodomain-like_sf"/>
</dbReference>
<sequence length="214" mass="23328">MPTTPARRRGQPRTKPEAERRRDLLDAGLAVFTRRGVGAATVDDIASEAGVAKGTFYLYFSSKEHLLAALQRDFEETLVARVDAAVATAGQDWADRLDAWVRAVFADHPTSRQLHDVLYHHAVDSPAPPSGAPADPPHDLVASLTRLLTAGIAAGAYDVEEPELTALLLCSALHRTFDRVWHRADLDDTPRLVTAVDRLFHRAVGIPETVAGRT</sequence>
<comment type="caution">
    <text evidence="7">The sequence shown here is derived from an EMBL/GenBank/DDBJ whole genome shotgun (WGS) entry which is preliminary data.</text>
</comment>
<dbReference type="PANTHER" id="PTHR30055">
    <property type="entry name" value="HTH-TYPE TRANSCRIPTIONAL REGULATOR RUTR"/>
    <property type="match status" value="1"/>
</dbReference>
<dbReference type="PANTHER" id="PTHR30055:SF234">
    <property type="entry name" value="HTH-TYPE TRANSCRIPTIONAL REGULATOR BETI"/>
    <property type="match status" value="1"/>
</dbReference>
<evidence type="ECO:0000256" key="1">
    <source>
        <dbReference type="ARBA" id="ARBA00023015"/>
    </source>
</evidence>
<dbReference type="Gene3D" id="1.10.10.60">
    <property type="entry name" value="Homeodomain-like"/>
    <property type="match status" value="1"/>
</dbReference>